<dbReference type="InterPro" id="IPR048999">
    <property type="entry name" value="STT3-PglB_core"/>
</dbReference>
<feature type="transmembrane region" description="Helical" evidence="17">
    <location>
        <begin position="388"/>
        <end position="406"/>
    </location>
</feature>
<dbReference type="Proteomes" id="UP001150062">
    <property type="component" value="Unassembled WGS sequence"/>
</dbReference>
<evidence type="ECO:0000313" key="20">
    <source>
        <dbReference type="EMBL" id="KAJ3423816.1"/>
    </source>
</evidence>
<comment type="catalytic activity">
    <reaction evidence="15">
        <text>a di-trans,poly-cis-dolichyl diphosphooligosaccharide + L-asparaginyl-[protein] = N(4)-(oligosaccharide-(1-&gt;4)-N-acetyl-beta-D-glucosaminyl-(1-&gt;4)-N-acetyl-beta-D-glucosaminyl)-L-asparaginyl-[protein] + a di-trans,poly-cis-dolichyl diphosphate + H(+)</text>
        <dbReference type="Rhea" id="RHEA:22980"/>
        <dbReference type="Rhea" id="RHEA-COMP:12804"/>
        <dbReference type="Rhea" id="RHEA-COMP:12805"/>
        <dbReference type="Rhea" id="RHEA-COMP:19506"/>
        <dbReference type="Rhea" id="RHEA-COMP:19509"/>
        <dbReference type="ChEBI" id="CHEBI:15378"/>
        <dbReference type="ChEBI" id="CHEBI:50347"/>
        <dbReference type="ChEBI" id="CHEBI:57497"/>
        <dbReference type="ChEBI" id="CHEBI:57570"/>
        <dbReference type="ChEBI" id="CHEBI:132529"/>
        <dbReference type="EC" id="2.4.99.18"/>
    </reaction>
</comment>
<evidence type="ECO:0000256" key="7">
    <source>
        <dbReference type="ARBA" id="ARBA00022676"/>
    </source>
</evidence>
<dbReference type="Proteomes" id="UP001146793">
    <property type="component" value="Unassembled WGS sequence"/>
</dbReference>
<evidence type="ECO:0000313" key="22">
    <source>
        <dbReference type="Proteomes" id="UP001146793"/>
    </source>
</evidence>
<evidence type="ECO:0000256" key="10">
    <source>
        <dbReference type="ARBA" id="ARBA00022723"/>
    </source>
</evidence>
<keyword evidence="7" id="KW-0328">Glycosyltransferase</keyword>
<keyword evidence="8" id="KW-0808">Transferase</keyword>
<feature type="transmembrane region" description="Helical" evidence="17">
    <location>
        <begin position="115"/>
        <end position="136"/>
    </location>
</feature>
<feature type="coiled-coil region" evidence="16">
    <location>
        <begin position="435"/>
        <end position="467"/>
    </location>
</feature>
<protein>
    <recommendedName>
        <fullName evidence="6">dolichyl-diphosphooligosaccharide--protein glycotransferase</fullName>
        <ecNumber evidence="6">2.4.99.18</ecNumber>
    </recommendedName>
</protein>
<dbReference type="PANTHER" id="PTHR13872:SF1">
    <property type="entry name" value="DOLICHYL-DIPHOSPHOOLIGOSACCHARIDE--PROTEIN GLYCOSYLTRANSFERASE SUBUNIT STT3B"/>
    <property type="match status" value="1"/>
</dbReference>
<keyword evidence="10" id="KW-0479">Metal-binding</keyword>
<comment type="cofactor">
    <cofactor evidence="2">
        <name>Mg(2+)</name>
        <dbReference type="ChEBI" id="CHEBI:18420"/>
    </cofactor>
</comment>
<reference evidence="21" key="1">
    <citation type="submission" date="2022-08" db="EMBL/GenBank/DDBJ databases">
        <title>Novel sulfate-reducing endosymbionts in the free-living metamonad Anaeramoeba.</title>
        <authorList>
            <person name="Jerlstrom-Hultqvist J."/>
            <person name="Cepicka I."/>
            <person name="Gallot-Lavallee L."/>
            <person name="Salas-Leiva D."/>
            <person name="Curtis B.A."/>
            <person name="Zahonova K."/>
            <person name="Pipaliya S."/>
            <person name="Dacks J."/>
            <person name="Roger A.J."/>
        </authorList>
    </citation>
    <scope>NUCLEOTIDE SEQUENCE</scope>
    <source>
        <strain evidence="21">Schooner1</strain>
    </source>
</reference>
<gene>
    <name evidence="20" type="ORF">M0812_30352</name>
    <name evidence="21" type="ORF">M0813_14705</name>
</gene>
<evidence type="ECO:0000313" key="23">
    <source>
        <dbReference type="Proteomes" id="UP001150062"/>
    </source>
</evidence>
<feature type="domain" description="Oligosaccharyl transferase STT3 N-terminal" evidence="18">
    <location>
        <begin position="21"/>
        <end position="418"/>
    </location>
</feature>
<dbReference type="GO" id="GO:0016020">
    <property type="term" value="C:membrane"/>
    <property type="evidence" value="ECO:0007669"/>
    <property type="project" value="InterPro"/>
</dbReference>
<keyword evidence="16" id="KW-0175">Coiled coil</keyword>
<comment type="caution">
    <text evidence="20">The sequence shown here is derived from an EMBL/GenBank/DDBJ whole genome shotgun (WGS) entry which is preliminary data.</text>
</comment>
<dbReference type="InterPro" id="IPR003674">
    <property type="entry name" value="Oligo_trans_STT3"/>
</dbReference>
<dbReference type="EC" id="2.4.99.18" evidence="6"/>
<feature type="transmembrane region" description="Helical" evidence="17">
    <location>
        <begin position="300"/>
        <end position="326"/>
    </location>
</feature>
<evidence type="ECO:0000256" key="16">
    <source>
        <dbReference type="SAM" id="Coils"/>
    </source>
</evidence>
<evidence type="ECO:0000256" key="13">
    <source>
        <dbReference type="ARBA" id="ARBA00023136"/>
    </source>
</evidence>
<keyword evidence="23" id="KW-1185">Reference proteome</keyword>
<feature type="transmembrane region" description="Helical" evidence="17">
    <location>
        <begin position="142"/>
        <end position="160"/>
    </location>
</feature>
<feature type="transmembrane region" description="Helical" evidence="17">
    <location>
        <begin position="211"/>
        <end position="231"/>
    </location>
</feature>
<feature type="transmembrane region" description="Helical" evidence="17">
    <location>
        <begin position="243"/>
        <end position="264"/>
    </location>
</feature>
<evidence type="ECO:0000256" key="6">
    <source>
        <dbReference type="ARBA" id="ARBA00012605"/>
    </source>
</evidence>
<evidence type="ECO:0000256" key="17">
    <source>
        <dbReference type="SAM" id="Phobius"/>
    </source>
</evidence>
<dbReference type="GO" id="GO:0004579">
    <property type="term" value="F:dolichyl-diphosphooligosaccharide-protein glycotransferase activity"/>
    <property type="evidence" value="ECO:0007669"/>
    <property type="project" value="UniProtKB-EC"/>
</dbReference>
<feature type="domain" description="STT3/PglB/AglB core" evidence="19">
    <location>
        <begin position="542"/>
        <end position="598"/>
    </location>
</feature>
<feature type="transmembrane region" description="Helical" evidence="17">
    <location>
        <begin position="83"/>
        <end position="103"/>
    </location>
</feature>
<dbReference type="PANTHER" id="PTHR13872">
    <property type="entry name" value="DOLICHYL-DIPHOSPHOOLIGOSACCHARIDE--PROTEIN GLYCOSYLTRANSFERASE SUBUNIT"/>
    <property type="match status" value="1"/>
</dbReference>
<feature type="transmembrane region" description="Helical" evidence="17">
    <location>
        <begin position="469"/>
        <end position="493"/>
    </location>
</feature>
<dbReference type="Pfam" id="PF21436">
    <property type="entry name" value="STT3-PglB_core"/>
    <property type="match status" value="1"/>
</dbReference>
<evidence type="ECO:0000256" key="11">
    <source>
        <dbReference type="ARBA" id="ARBA00022842"/>
    </source>
</evidence>
<dbReference type="EMBL" id="JAOAOG010000052">
    <property type="protein sequence ID" value="KAJ6251931.1"/>
    <property type="molecule type" value="Genomic_DNA"/>
</dbReference>
<evidence type="ECO:0000256" key="12">
    <source>
        <dbReference type="ARBA" id="ARBA00022989"/>
    </source>
</evidence>
<evidence type="ECO:0000256" key="1">
    <source>
        <dbReference type="ARBA" id="ARBA00001936"/>
    </source>
</evidence>
<organism evidence="20 22">
    <name type="scientific">Anaeramoeba flamelloides</name>
    <dbReference type="NCBI Taxonomy" id="1746091"/>
    <lineage>
        <taxon>Eukaryota</taxon>
        <taxon>Metamonada</taxon>
        <taxon>Anaeramoebidae</taxon>
        <taxon>Anaeramoeba</taxon>
    </lineage>
</organism>
<feature type="transmembrane region" description="Helical" evidence="17">
    <location>
        <begin position="270"/>
        <end position="288"/>
    </location>
</feature>
<keyword evidence="14" id="KW-0464">Manganese</keyword>
<comment type="similarity">
    <text evidence="5">Belongs to the STT3 family.</text>
</comment>
<evidence type="ECO:0000256" key="4">
    <source>
        <dbReference type="ARBA" id="ARBA00004922"/>
    </source>
</evidence>
<evidence type="ECO:0000259" key="18">
    <source>
        <dbReference type="Pfam" id="PF02516"/>
    </source>
</evidence>
<evidence type="ECO:0000256" key="8">
    <source>
        <dbReference type="ARBA" id="ARBA00022679"/>
    </source>
</evidence>
<feature type="transmembrane region" description="Helical" evidence="17">
    <location>
        <begin position="172"/>
        <end position="205"/>
    </location>
</feature>
<name>A0AAV7Y476_9EUKA</name>
<reference evidence="20" key="2">
    <citation type="submission" date="2022-08" db="EMBL/GenBank/DDBJ databases">
        <title>Novel sulphate-reducing endosymbionts in the free-living metamonad Anaeramoeba.</title>
        <authorList>
            <person name="Jerlstrom-Hultqvist J."/>
            <person name="Cepicka I."/>
            <person name="Gallot-Lavallee L."/>
            <person name="Salas-Leiva D."/>
            <person name="Curtis B.A."/>
            <person name="Zahonova K."/>
            <person name="Pipaliya S."/>
            <person name="Dacks J."/>
            <person name="Roger A.J."/>
        </authorList>
    </citation>
    <scope>NUCLEOTIDE SEQUENCE</scope>
    <source>
        <strain evidence="20">Busselton2</strain>
    </source>
</reference>
<evidence type="ECO:0000256" key="14">
    <source>
        <dbReference type="ARBA" id="ARBA00023211"/>
    </source>
</evidence>
<dbReference type="GO" id="GO:0012505">
    <property type="term" value="C:endomembrane system"/>
    <property type="evidence" value="ECO:0007669"/>
    <property type="project" value="UniProtKB-SubCell"/>
</dbReference>
<proteinExistence type="inferred from homology"/>
<keyword evidence="12 17" id="KW-1133">Transmembrane helix</keyword>
<evidence type="ECO:0000259" key="19">
    <source>
        <dbReference type="Pfam" id="PF21436"/>
    </source>
</evidence>
<accession>A0AAV7Y476</accession>
<dbReference type="Pfam" id="PF02516">
    <property type="entry name" value="STT3"/>
    <property type="match status" value="1"/>
</dbReference>
<dbReference type="InterPro" id="IPR048307">
    <property type="entry name" value="STT3_N"/>
</dbReference>
<feature type="transmembrane region" description="Helical" evidence="17">
    <location>
        <begin position="412"/>
        <end position="433"/>
    </location>
</feature>
<sequence length="719" mass="82225">MKSISSLFQKGVRRDSAHRYLILALIYVLAFSVRLFSVLRFESVIHEFDPYFNYRSTIYLVENGFFKFLNWFDNMSWYPLGRVVGGTVFPGIMLTAGTLYFFLKKIVRITVHIKHVCVFMGPFFASNASLITYLFTKEVSKDYGAGLISAVMIAIVPGYISRSVAGSFDNECIAIFALILTYYLWLKAVNTGSMFYAASCALAYLYMVSSWGGYVFIMNLIPLHAFVLILVGRYSRRLYVSYTTLYILGTLLSMQVPFVGFQAVQSSEHLAGMGIFGLIQLVAAVKYVKSILGDKYFKLFLKILGFIAVSILVLFVAIGFATGYIAPWTGRFLSLLDPTYAKKYIPIIASVSEHQPTAWSSYFFDLQSLVFLYPVGLYYCFKNPSDSKIFLILYAVTSTYFTGVMVRLMLVLAPICVILGSMALSNMFKLFAYKIREYDEEIKNKNKNQANNKQNTKQKKKKKTEEKKIFNLGYIAATLMIALLTALFISYIFHSIWVTSEAYSSPSIVLAARGHDGNRIIFDDFREAYYWLRQNTAPDAKIMSWWDYGYQITAMANRTVLVDNNTWNNTHIGTVGKAMVKTENISAQVMEEHDVDYVLVLFGGLIGYSSDDINKYLWLVRIGGTVDPSIKEEDYLNSRKEFRVDSHGAPAFLNSMMYKLCFYRFWEVKTEGNRPSGYDRVRNTVMGNQNYELEAVEEAFTSEHWIVRIYKVLKKENRK</sequence>
<keyword evidence="11" id="KW-0460">Magnesium</keyword>
<dbReference type="EMBL" id="JANTQA010000076">
    <property type="protein sequence ID" value="KAJ3423816.1"/>
    <property type="molecule type" value="Genomic_DNA"/>
</dbReference>
<feature type="transmembrane region" description="Helical" evidence="17">
    <location>
        <begin position="362"/>
        <end position="381"/>
    </location>
</feature>
<evidence type="ECO:0000256" key="2">
    <source>
        <dbReference type="ARBA" id="ARBA00001946"/>
    </source>
</evidence>
<keyword evidence="9 17" id="KW-0812">Transmembrane</keyword>
<comment type="subcellular location">
    <subcellularLocation>
        <location evidence="3">Endomembrane system</location>
        <topology evidence="3">Multi-pass membrane protein</topology>
    </subcellularLocation>
</comment>
<dbReference type="AlphaFoldDB" id="A0AAV7Y476"/>
<keyword evidence="13 17" id="KW-0472">Membrane</keyword>
<dbReference type="GO" id="GO:0046872">
    <property type="term" value="F:metal ion binding"/>
    <property type="evidence" value="ECO:0007669"/>
    <property type="project" value="UniProtKB-KW"/>
</dbReference>
<evidence type="ECO:0000313" key="21">
    <source>
        <dbReference type="EMBL" id="KAJ6251931.1"/>
    </source>
</evidence>
<evidence type="ECO:0000256" key="3">
    <source>
        <dbReference type="ARBA" id="ARBA00004127"/>
    </source>
</evidence>
<evidence type="ECO:0000256" key="9">
    <source>
        <dbReference type="ARBA" id="ARBA00022692"/>
    </source>
</evidence>
<comment type="cofactor">
    <cofactor evidence="1">
        <name>Mn(2+)</name>
        <dbReference type="ChEBI" id="CHEBI:29035"/>
    </cofactor>
</comment>
<evidence type="ECO:0000256" key="15">
    <source>
        <dbReference type="ARBA" id="ARBA00048829"/>
    </source>
</evidence>
<dbReference type="Gene3D" id="3.40.50.12610">
    <property type="match status" value="1"/>
</dbReference>
<comment type="pathway">
    <text evidence="4">Protein modification; protein glycosylation.</text>
</comment>
<feature type="transmembrane region" description="Helical" evidence="17">
    <location>
        <begin position="20"/>
        <end position="41"/>
    </location>
</feature>
<evidence type="ECO:0000256" key="5">
    <source>
        <dbReference type="ARBA" id="ARBA00010810"/>
    </source>
</evidence>